<protein>
    <submittedName>
        <fullName evidence="1">Uncharacterized protein</fullName>
    </submittedName>
</protein>
<name>A0A8D8TD07_9HEMI</name>
<sequence>MRFSNRRNIGVSSSNRINIGVRSSNRINIGMRFRNRRHILYVHIGMRSSNRINTPLKNKINRCGNARCTKYDRETKKRSCKKYEESRRIAGVEKVQDIIERSRLQWYGHMRRLDENRIPLRMFNLETEGRRRRGRPRLRWVDMIHKDIQKRGLDPTIVINEEV</sequence>
<dbReference type="EMBL" id="HBUF01272359">
    <property type="protein sequence ID" value="CAG6685583.1"/>
    <property type="molecule type" value="Transcribed_RNA"/>
</dbReference>
<organism evidence="1">
    <name type="scientific">Cacopsylla melanoneura</name>
    <dbReference type="NCBI Taxonomy" id="428564"/>
    <lineage>
        <taxon>Eukaryota</taxon>
        <taxon>Metazoa</taxon>
        <taxon>Ecdysozoa</taxon>
        <taxon>Arthropoda</taxon>
        <taxon>Hexapoda</taxon>
        <taxon>Insecta</taxon>
        <taxon>Pterygota</taxon>
        <taxon>Neoptera</taxon>
        <taxon>Paraneoptera</taxon>
        <taxon>Hemiptera</taxon>
        <taxon>Sternorrhyncha</taxon>
        <taxon>Psylloidea</taxon>
        <taxon>Psyllidae</taxon>
        <taxon>Psyllinae</taxon>
        <taxon>Cacopsylla</taxon>
    </lineage>
</organism>
<proteinExistence type="predicted"/>
<evidence type="ECO:0000313" key="1">
    <source>
        <dbReference type="EMBL" id="CAG6685583.1"/>
    </source>
</evidence>
<accession>A0A8D8TD07</accession>
<reference evidence="1" key="1">
    <citation type="submission" date="2021-05" db="EMBL/GenBank/DDBJ databases">
        <authorList>
            <person name="Alioto T."/>
            <person name="Alioto T."/>
            <person name="Gomez Garrido J."/>
        </authorList>
    </citation>
    <scope>NUCLEOTIDE SEQUENCE</scope>
</reference>
<dbReference type="AlphaFoldDB" id="A0A8D8TD07"/>